<feature type="domain" description="N-terminal" evidence="1">
    <location>
        <begin position="6"/>
        <end position="131"/>
    </location>
</feature>
<protein>
    <submittedName>
        <fullName evidence="3">DNA primase TraC</fullName>
        <ecNumber evidence="3">2.7.7.-</ecNumber>
    </submittedName>
</protein>
<accession>A0A5C6BB33</accession>
<dbReference type="Proteomes" id="UP000320735">
    <property type="component" value="Unassembled WGS sequence"/>
</dbReference>
<keyword evidence="3" id="KW-0808">Transferase</keyword>
<dbReference type="RefSeq" id="WP_146372661.1">
    <property type="nucleotide sequence ID" value="NZ_SJPP01000002.1"/>
</dbReference>
<name>A0A5C6BB33_9PLAN</name>
<proteinExistence type="predicted"/>
<gene>
    <name evidence="3" type="primary">traC</name>
    <name evidence="3" type="ORF">CA54_41210</name>
</gene>
<dbReference type="Pfam" id="PF18818">
    <property type="entry name" value="MPTase-PolyVal"/>
    <property type="match status" value="1"/>
</dbReference>
<dbReference type="InterPro" id="IPR013610">
    <property type="entry name" value="ArdC_N"/>
</dbReference>
<comment type="caution">
    <text evidence="3">The sequence shown here is derived from an EMBL/GenBank/DDBJ whole genome shotgun (WGS) entry which is preliminary data.</text>
</comment>
<evidence type="ECO:0000313" key="4">
    <source>
        <dbReference type="Proteomes" id="UP000320735"/>
    </source>
</evidence>
<evidence type="ECO:0000259" key="2">
    <source>
        <dbReference type="Pfam" id="PF18818"/>
    </source>
</evidence>
<dbReference type="EMBL" id="SJPP01000002">
    <property type="protein sequence ID" value="TWU08882.1"/>
    <property type="molecule type" value="Genomic_DNA"/>
</dbReference>
<dbReference type="EC" id="2.7.7.-" evidence="3"/>
<dbReference type="GO" id="GO:0016779">
    <property type="term" value="F:nucleotidyltransferase activity"/>
    <property type="evidence" value="ECO:0007669"/>
    <property type="project" value="UniProtKB-KW"/>
</dbReference>
<sequence length="316" mass="36205">MPTNNQVRHDITNRIIESIESGSLPPWRRTWRQCPNSGWATNVVSRMPYTGVNPILCMIASMKYGFQSKQWATFRQWKALNGQVMKRPEGIEPGKWGTRIVFAKPITKTKTDTHGDEVEEKFFILKQYTVFNIDQVEGDHLNHLRAGCEQDTRTEFERLEHAEEVFSATGADIRHGGNHCYFSPADDYIQMPERERFDREYYESLSHEFIHWSLNERRLNWKAASNARAQQYAEEELVAEIGACFLANEIGIPITESLDNHSAYLNGWLERMKGDSSYIFRASSAASKATDFIMSFNRTKDDASTAGADTPVVVMS</sequence>
<evidence type="ECO:0000313" key="3">
    <source>
        <dbReference type="EMBL" id="TWU08882.1"/>
    </source>
</evidence>
<dbReference type="OrthoDB" id="9792687at2"/>
<dbReference type="Pfam" id="PF08401">
    <property type="entry name" value="ArdcN"/>
    <property type="match status" value="1"/>
</dbReference>
<evidence type="ECO:0000259" key="1">
    <source>
        <dbReference type="Pfam" id="PF08401"/>
    </source>
</evidence>
<keyword evidence="4" id="KW-1185">Reference proteome</keyword>
<dbReference type="InterPro" id="IPR041459">
    <property type="entry name" value="MPTase-PolyVal"/>
</dbReference>
<dbReference type="AlphaFoldDB" id="A0A5C6BB33"/>
<keyword evidence="3" id="KW-0548">Nucleotidyltransferase</keyword>
<dbReference type="GO" id="GO:0003697">
    <property type="term" value="F:single-stranded DNA binding"/>
    <property type="evidence" value="ECO:0007669"/>
    <property type="project" value="InterPro"/>
</dbReference>
<dbReference type="InterPro" id="IPR017113">
    <property type="entry name" value="Antirestriction_ArdC"/>
</dbReference>
<feature type="domain" description="Polyvalent protein metallopeptidase" evidence="2">
    <location>
        <begin position="160"/>
        <end position="284"/>
    </location>
</feature>
<organism evidence="3 4">
    <name type="scientific">Symmachiella macrocystis</name>
    <dbReference type="NCBI Taxonomy" id="2527985"/>
    <lineage>
        <taxon>Bacteria</taxon>
        <taxon>Pseudomonadati</taxon>
        <taxon>Planctomycetota</taxon>
        <taxon>Planctomycetia</taxon>
        <taxon>Planctomycetales</taxon>
        <taxon>Planctomycetaceae</taxon>
        <taxon>Symmachiella</taxon>
    </lineage>
</organism>
<dbReference type="PIRSF" id="PIRSF037112">
    <property type="entry name" value="Antirestriction_ArdC"/>
    <property type="match status" value="1"/>
</dbReference>
<reference evidence="3 4" key="1">
    <citation type="submission" date="2019-02" db="EMBL/GenBank/DDBJ databases">
        <title>Deep-cultivation of Planctomycetes and their phenomic and genomic characterization uncovers novel biology.</title>
        <authorList>
            <person name="Wiegand S."/>
            <person name="Jogler M."/>
            <person name="Boedeker C."/>
            <person name="Pinto D."/>
            <person name="Vollmers J."/>
            <person name="Rivas-Marin E."/>
            <person name="Kohn T."/>
            <person name="Peeters S.H."/>
            <person name="Heuer A."/>
            <person name="Rast P."/>
            <person name="Oberbeckmann S."/>
            <person name="Bunk B."/>
            <person name="Jeske O."/>
            <person name="Meyerdierks A."/>
            <person name="Storesund J.E."/>
            <person name="Kallscheuer N."/>
            <person name="Luecker S."/>
            <person name="Lage O.M."/>
            <person name="Pohl T."/>
            <person name="Merkel B.J."/>
            <person name="Hornburger P."/>
            <person name="Mueller R.-W."/>
            <person name="Bruemmer F."/>
            <person name="Labrenz M."/>
            <person name="Spormann A.M."/>
            <person name="Op Den Camp H."/>
            <person name="Overmann J."/>
            <person name="Amann R."/>
            <person name="Jetten M.S.M."/>
            <person name="Mascher T."/>
            <person name="Medema M.H."/>
            <person name="Devos D.P."/>
            <person name="Kaster A.-K."/>
            <person name="Ovreas L."/>
            <person name="Rohde M."/>
            <person name="Galperin M.Y."/>
            <person name="Jogler C."/>
        </authorList>
    </citation>
    <scope>NUCLEOTIDE SEQUENCE [LARGE SCALE GENOMIC DNA]</scope>
    <source>
        <strain evidence="3 4">CA54</strain>
    </source>
</reference>